<accession>A0A0R2DUW2</accession>
<dbReference type="Pfam" id="PF13676">
    <property type="entry name" value="TIR_2"/>
    <property type="match status" value="1"/>
</dbReference>
<evidence type="ECO:0000313" key="2">
    <source>
        <dbReference type="EMBL" id="KRN07730.1"/>
    </source>
</evidence>
<keyword evidence="3" id="KW-1185">Reference proteome</keyword>
<dbReference type="EMBL" id="AYZF01000001">
    <property type="protein sequence ID" value="KRN07730.1"/>
    <property type="molecule type" value="Genomic_DNA"/>
</dbReference>
<protein>
    <recommendedName>
        <fullName evidence="1">SEFIR domain-containing protein</fullName>
    </recommendedName>
</protein>
<dbReference type="InterPro" id="IPR000157">
    <property type="entry name" value="TIR_dom"/>
</dbReference>
<dbReference type="PROSITE" id="PS51534">
    <property type="entry name" value="SEFIR"/>
    <property type="match status" value="1"/>
</dbReference>
<dbReference type="InterPro" id="IPR013568">
    <property type="entry name" value="SEFIR_dom"/>
</dbReference>
<dbReference type="SMR" id="A0A0R2DUW2"/>
<sequence>MGEINMVESPKVFISYSHQSSEYNKKVLDFSNNFRLKGIDTNIDQYVEAPSEGWPQWMEKQIYDSDYVLVCCSKSYIEKFRENTEGLGISWETSMIYQFIYDNATKNSKIIPVFFDEKDKSFVPRPLKKYTFYNLSKEADYVRLYNRLIGKTTNNKAPLGQLKPLDEKKPKTLFVSTPIDIEKWNQARWRGIMYICIAGDVPVLGLVFKNYQRGLEIFDQWRRLSTDRYIDEFVSFCFITPPFSKKSLIYSSEKYNFGKGYFAYIGPNIKEAENRAQKLGLSKENLVITAINRFRWMDEKSNAQNRKKFQESVKERAECLIVPIALEKLTSGLLSGKDSIRDVINFDGALKMSNISFKNGKDLDENTPEGAVLKSLV</sequence>
<dbReference type="PATRIC" id="fig|1423806.3.peg.3"/>
<name>A0A0R2DUW2_9LACO</name>
<evidence type="ECO:0000313" key="3">
    <source>
        <dbReference type="Proteomes" id="UP000050961"/>
    </source>
</evidence>
<dbReference type="Proteomes" id="UP000050961">
    <property type="component" value="Unassembled WGS sequence"/>
</dbReference>
<comment type="caution">
    <text evidence="2">The sequence shown here is derived from an EMBL/GenBank/DDBJ whole genome shotgun (WGS) entry which is preliminary data.</text>
</comment>
<dbReference type="GO" id="GO:0007165">
    <property type="term" value="P:signal transduction"/>
    <property type="evidence" value="ECO:0007669"/>
    <property type="project" value="InterPro"/>
</dbReference>
<organism evidence="2 3">
    <name type="scientific">Liquorilactobacillus sucicola DSM 21376 = JCM 15457</name>
    <dbReference type="NCBI Taxonomy" id="1423806"/>
    <lineage>
        <taxon>Bacteria</taxon>
        <taxon>Bacillati</taxon>
        <taxon>Bacillota</taxon>
        <taxon>Bacilli</taxon>
        <taxon>Lactobacillales</taxon>
        <taxon>Lactobacillaceae</taxon>
        <taxon>Liquorilactobacillus</taxon>
    </lineage>
</organism>
<dbReference type="eggNOG" id="COG0775">
    <property type="taxonomic scope" value="Bacteria"/>
</dbReference>
<dbReference type="AlphaFoldDB" id="A0A0R2DUW2"/>
<evidence type="ECO:0000259" key="1">
    <source>
        <dbReference type="PROSITE" id="PS51534"/>
    </source>
</evidence>
<dbReference type="STRING" id="1423806.FD15_GL000003"/>
<feature type="domain" description="SEFIR" evidence="1">
    <location>
        <begin position="9"/>
        <end position="144"/>
    </location>
</feature>
<proteinExistence type="predicted"/>
<dbReference type="Gene3D" id="3.40.50.10140">
    <property type="entry name" value="Toll/interleukin-1 receptor homology (TIR) domain"/>
    <property type="match status" value="1"/>
</dbReference>
<reference evidence="2 3" key="1">
    <citation type="journal article" date="2015" name="Genome Announc.">
        <title>Expanding the biotechnology potential of lactobacilli through comparative genomics of 213 strains and associated genera.</title>
        <authorList>
            <person name="Sun Z."/>
            <person name="Harris H.M."/>
            <person name="McCann A."/>
            <person name="Guo C."/>
            <person name="Argimon S."/>
            <person name="Zhang W."/>
            <person name="Yang X."/>
            <person name="Jeffery I.B."/>
            <person name="Cooney J.C."/>
            <person name="Kagawa T.F."/>
            <person name="Liu W."/>
            <person name="Song Y."/>
            <person name="Salvetti E."/>
            <person name="Wrobel A."/>
            <person name="Rasinkangas P."/>
            <person name="Parkhill J."/>
            <person name="Rea M.C."/>
            <person name="O'Sullivan O."/>
            <person name="Ritari J."/>
            <person name="Douillard F.P."/>
            <person name="Paul Ross R."/>
            <person name="Yang R."/>
            <person name="Briner A.E."/>
            <person name="Felis G.E."/>
            <person name="de Vos W.M."/>
            <person name="Barrangou R."/>
            <person name="Klaenhammer T.R."/>
            <person name="Caufield P.W."/>
            <person name="Cui Y."/>
            <person name="Zhang H."/>
            <person name="O'Toole P.W."/>
        </authorList>
    </citation>
    <scope>NUCLEOTIDE SEQUENCE [LARGE SCALE GENOMIC DNA]</scope>
    <source>
        <strain evidence="2 3">DSM 21376</strain>
    </source>
</reference>
<gene>
    <name evidence="2" type="ORF">FD15_GL000003</name>
</gene>
<dbReference type="InterPro" id="IPR035897">
    <property type="entry name" value="Toll_tir_struct_dom_sf"/>
</dbReference>
<dbReference type="SUPFAM" id="SSF52200">
    <property type="entry name" value="Toll/Interleukin receptor TIR domain"/>
    <property type="match status" value="1"/>
</dbReference>